<dbReference type="EMBL" id="CAESAJ010000057">
    <property type="protein sequence ID" value="CAB4337241.1"/>
    <property type="molecule type" value="Genomic_DNA"/>
</dbReference>
<organism evidence="2">
    <name type="scientific">freshwater metagenome</name>
    <dbReference type="NCBI Taxonomy" id="449393"/>
    <lineage>
        <taxon>unclassified sequences</taxon>
        <taxon>metagenomes</taxon>
        <taxon>ecological metagenomes</taxon>
    </lineage>
</organism>
<evidence type="ECO:0000313" key="2">
    <source>
        <dbReference type="EMBL" id="CAB4337241.1"/>
    </source>
</evidence>
<evidence type="ECO:0000259" key="1">
    <source>
        <dbReference type="Pfam" id="PF00291"/>
    </source>
</evidence>
<dbReference type="Gene3D" id="3.40.50.1100">
    <property type="match status" value="3"/>
</dbReference>
<feature type="domain" description="Tryptophan synthase beta chain-like PALP" evidence="1">
    <location>
        <begin position="34"/>
        <end position="354"/>
    </location>
</feature>
<dbReference type="NCBIfam" id="NF006058">
    <property type="entry name" value="PRK08206.1"/>
    <property type="match status" value="1"/>
</dbReference>
<gene>
    <name evidence="2" type="ORF">UFOPK3770_00663</name>
</gene>
<proteinExistence type="predicted"/>
<dbReference type="SUPFAM" id="SSF53686">
    <property type="entry name" value="Tryptophan synthase beta subunit-like PLP-dependent enzymes"/>
    <property type="match status" value="1"/>
</dbReference>
<dbReference type="InterPro" id="IPR036052">
    <property type="entry name" value="TrpB-like_PALP_sf"/>
</dbReference>
<reference evidence="2" key="1">
    <citation type="submission" date="2020-05" db="EMBL/GenBank/DDBJ databases">
        <authorList>
            <person name="Chiriac C."/>
            <person name="Salcher M."/>
            <person name="Ghai R."/>
            <person name="Kavagutti S V."/>
        </authorList>
    </citation>
    <scope>NUCLEOTIDE SEQUENCE</scope>
</reference>
<accession>A0A6J5Z3J3</accession>
<dbReference type="PANTHER" id="PTHR42937:SF1">
    <property type="entry name" value="DIAMINOPROPIONATE AMMONIA-LYASE"/>
    <property type="match status" value="1"/>
</dbReference>
<name>A0A6J5Z3J3_9ZZZZ</name>
<dbReference type="PANTHER" id="PTHR42937">
    <property type="match status" value="1"/>
</dbReference>
<dbReference type="AlphaFoldDB" id="A0A6J5Z3J3"/>
<dbReference type="InterPro" id="IPR001926">
    <property type="entry name" value="TrpB-like_PALP"/>
</dbReference>
<protein>
    <submittedName>
        <fullName evidence="2">Unannotated protein</fullName>
    </submittedName>
</protein>
<dbReference type="CDD" id="cd00640">
    <property type="entry name" value="Trp-synth-beta_II"/>
    <property type="match status" value="1"/>
</dbReference>
<dbReference type="Pfam" id="PF00291">
    <property type="entry name" value="PALP"/>
    <property type="match status" value="1"/>
</dbReference>
<sequence>MTLNPTWYSNPQARTWRCPAPSSSVATFHESLDSYTPTPLVELPDLATQLGVGRVFVKDESARMNLGAFKILGASWAIAQAITGGASPQSLTDVLIHVDPDTHLVAATDGNHGRAVAHMATILNLQSTIFVPNGVAPGAISNIAAEGAEVISVDGDYDAAVMQARHFTEADAHRLLIQDMSWPGYQEIPHWIIEGYTTLCAEVDHQLSELGLVCDVVVVPVGVGSLLESVTAHYRSANSAHPTVLSVEPLEAACVLQSLHAGKLTSVKTGTTIMAGMNCGTPSSDSWPTHHAGVDAAIAIADEATRNAMTQMAEAGIDAGPCGAATLAALKVLAESDDYRRDVDLGNDAVVVLLSTESTRANPAQ</sequence>